<feature type="compositionally biased region" description="Low complexity" evidence="1">
    <location>
        <begin position="437"/>
        <end position="446"/>
    </location>
</feature>
<name>A0AAF0YDS8_9TREE</name>
<accession>A0AAF0YDS8</accession>
<feature type="region of interest" description="Disordered" evidence="1">
    <location>
        <begin position="1"/>
        <end position="69"/>
    </location>
</feature>
<feature type="compositionally biased region" description="Polar residues" evidence="1">
    <location>
        <begin position="462"/>
        <end position="485"/>
    </location>
</feature>
<feature type="region of interest" description="Disordered" evidence="1">
    <location>
        <begin position="635"/>
        <end position="696"/>
    </location>
</feature>
<evidence type="ECO:0000313" key="2">
    <source>
        <dbReference type="EMBL" id="WOO84547.1"/>
    </source>
</evidence>
<dbReference type="AlphaFoldDB" id="A0AAF0YDS8"/>
<keyword evidence="3" id="KW-1185">Reference proteome</keyword>
<dbReference type="RefSeq" id="XP_062630573.1">
    <property type="nucleotide sequence ID" value="XM_062774589.1"/>
</dbReference>
<evidence type="ECO:0000313" key="3">
    <source>
        <dbReference type="Proteomes" id="UP000827549"/>
    </source>
</evidence>
<dbReference type="Proteomes" id="UP000827549">
    <property type="component" value="Chromosome 6"/>
</dbReference>
<protein>
    <submittedName>
        <fullName evidence="2">Uncharacterized protein</fullName>
    </submittedName>
</protein>
<feature type="region of interest" description="Disordered" evidence="1">
    <location>
        <begin position="378"/>
        <end position="485"/>
    </location>
</feature>
<evidence type="ECO:0000256" key="1">
    <source>
        <dbReference type="SAM" id="MobiDB-lite"/>
    </source>
</evidence>
<dbReference type="GeneID" id="87811233"/>
<feature type="compositionally biased region" description="Low complexity" evidence="1">
    <location>
        <begin position="336"/>
        <end position="350"/>
    </location>
</feature>
<feature type="compositionally biased region" description="Low complexity" evidence="1">
    <location>
        <begin position="406"/>
        <end position="427"/>
    </location>
</feature>
<feature type="region of interest" description="Disordered" evidence="1">
    <location>
        <begin position="330"/>
        <end position="360"/>
    </location>
</feature>
<gene>
    <name evidence="2" type="ORF">LOC62_06G008063</name>
</gene>
<feature type="compositionally biased region" description="Polar residues" evidence="1">
    <location>
        <begin position="202"/>
        <end position="230"/>
    </location>
</feature>
<proteinExistence type="predicted"/>
<feature type="region of interest" description="Disordered" evidence="1">
    <location>
        <begin position="550"/>
        <end position="602"/>
    </location>
</feature>
<dbReference type="EMBL" id="CP086719">
    <property type="protein sequence ID" value="WOO84547.1"/>
    <property type="molecule type" value="Genomic_DNA"/>
</dbReference>
<sequence length="756" mass="82465">MSRAAAQVHRQARHQLSNDRHSPRHPPSAFNQSLLLHDTRHPAPAPVLTTKPVRRTSLPPSLDTVRELASPDRRLVEPPMELEPQQQQQQQQISARRFSFRALFRSRSKAATPRRPDGDEPTAAEMLHQVSEEEDREPHSLEWLVYRFQPSRSSASLSGTTSTADHTADPTFAPTEGAFTPYQYQKYSLAWHQSQHRKKSRVQPNTGGSVSLTDLLTPQRLGRNSSTHSLPLTPAAAARGRPRSLSSVQQSRSRRESAVTFDTTTTNRPASIRSVRFAEAEGPEVIPRAPSLLHNTLSIDADPPPTPRSILRFSGLSSPPLVPEVTVEDTAVGSDASPSSLELAAAPSSEGRSSIDSTRHPFITRSIESTLSLTDINVAPRRCRSSSQSSTTRPKLARPDISISTSGSSQAPAKPSKSSPLGSSTSLMPDQASIVVSSPTSSLASLPPAPPPYQKLSRKVSPGSTASIASSTDRHNSPPSSWSIRNASTTTLLSPLQGMSLPAIPAPSSWGPIKRIRRGSSTSVDTKKSLGVKLASIEKGVHSSKFIRLPKEKPDPKTWGPRPVRGTYDFARGPGEAKWFEERKGQRQGAAEQEASPPRPTSARSLYVYDWTRDVTESVPWQRDNASTYSLPVFSSPWASDEPSPTDTVVDLPFLDKELPPLPTNNDGSETERSASPALSDCSLHRNLSLPKPSLPEVPEYITKHERRLAKMAERAERRLSVQVAVHSRERQSRSSAKGRGSTRRTLSAPPISDAA</sequence>
<feature type="region of interest" description="Disordered" evidence="1">
    <location>
        <begin position="195"/>
        <end position="266"/>
    </location>
</feature>
<feature type="region of interest" description="Disordered" evidence="1">
    <location>
        <begin position="720"/>
        <end position="756"/>
    </location>
</feature>
<organism evidence="2 3">
    <name type="scientific">Vanrija pseudolonga</name>
    <dbReference type="NCBI Taxonomy" id="143232"/>
    <lineage>
        <taxon>Eukaryota</taxon>
        <taxon>Fungi</taxon>
        <taxon>Dikarya</taxon>
        <taxon>Basidiomycota</taxon>
        <taxon>Agaricomycotina</taxon>
        <taxon>Tremellomycetes</taxon>
        <taxon>Trichosporonales</taxon>
        <taxon>Trichosporonaceae</taxon>
        <taxon>Vanrija</taxon>
    </lineage>
</organism>
<reference evidence="2" key="1">
    <citation type="submission" date="2023-10" db="EMBL/GenBank/DDBJ databases">
        <authorList>
            <person name="Noh H."/>
        </authorList>
    </citation>
    <scope>NUCLEOTIDE SEQUENCE</scope>
    <source>
        <strain evidence="2">DUCC4014</strain>
    </source>
</reference>